<comment type="caution">
    <text evidence="1">The sequence shown here is derived from an EMBL/GenBank/DDBJ whole genome shotgun (WGS) entry which is preliminary data.</text>
</comment>
<dbReference type="AlphaFoldDB" id="A0A5C8PSJ6"/>
<gene>
    <name evidence="1" type="ORF">FHP25_07260</name>
</gene>
<keyword evidence="2" id="KW-1185">Reference proteome</keyword>
<dbReference type="Proteomes" id="UP000321638">
    <property type="component" value="Unassembled WGS sequence"/>
</dbReference>
<protein>
    <submittedName>
        <fullName evidence="1">Uncharacterized protein</fullName>
    </submittedName>
</protein>
<evidence type="ECO:0000313" key="1">
    <source>
        <dbReference type="EMBL" id="TXL78785.1"/>
    </source>
</evidence>
<sequence length="172" mass="18181">MPKTYTVNPEGTDAPPLIDGTPVPAALQGPTIVLPQDSVANGRAFAKPGELEVSFAATESVGTTGLGHCMGLCVVWGRANEAFANGYCAHLSSVQGTRYTNCMTAIQTRMVPHNPWVAISIGSSGTWIDTLVGHLRGMNIPDNHIWVYNRADKSNTFGVDKNGRFGLLAAPG</sequence>
<dbReference type="RefSeq" id="WP_147846256.1">
    <property type="nucleotide sequence ID" value="NZ_VDUZ01000006.1"/>
</dbReference>
<accession>A0A5C8PSJ6</accession>
<dbReference type="OrthoDB" id="9841304at2"/>
<proteinExistence type="predicted"/>
<evidence type="ECO:0000313" key="2">
    <source>
        <dbReference type="Proteomes" id="UP000321638"/>
    </source>
</evidence>
<dbReference type="EMBL" id="VDUZ01000006">
    <property type="protein sequence ID" value="TXL78785.1"/>
    <property type="molecule type" value="Genomic_DNA"/>
</dbReference>
<name>A0A5C8PSJ6_9HYPH</name>
<reference evidence="1 2" key="1">
    <citation type="submission" date="2019-06" db="EMBL/GenBank/DDBJ databases">
        <title>New taxonomy in bacterial strain CC-CFT640, isolated from vineyard.</title>
        <authorList>
            <person name="Lin S.-Y."/>
            <person name="Tsai C.-F."/>
            <person name="Young C.-C."/>
        </authorList>
    </citation>
    <scope>NUCLEOTIDE SEQUENCE [LARGE SCALE GENOMIC DNA]</scope>
    <source>
        <strain evidence="1 2">CC-CFT640</strain>
    </source>
</reference>
<organism evidence="1 2">
    <name type="scientific">Vineibacter terrae</name>
    <dbReference type="NCBI Taxonomy" id="2586908"/>
    <lineage>
        <taxon>Bacteria</taxon>
        <taxon>Pseudomonadati</taxon>
        <taxon>Pseudomonadota</taxon>
        <taxon>Alphaproteobacteria</taxon>
        <taxon>Hyphomicrobiales</taxon>
        <taxon>Vineibacter</taxon>
    </lineage>
</organism>